<dbReference type="Proteomes" id="UP000251960">
    <property type="component" value="Chromosome 1"/>
</dbReference>
<accession>A0A317Y8V1</accession>
<dbReference type="InterPro" id="IPR044839">
    <property type="entry name" value="NDR1-like"/>
</dbReference>
<dbReference type="PANTHER" id="PTHR31415">
    <property type="entry name" value="OS05G0367900 PROTEIN"/>
    <property type="match status" value="1"/>
</dbReference>
<evidence type="ECO:0000256" key="2">
    <source>
        <dbReference type="ARBA" id="ARBA00023136"/>
    </source>
</evidence>
<sequence length="225" mass="24681">MGFWEKCDRECTWNKICCWVWAMGICGGVLAVLVVAFAVLFPPMVIAEDAVLQRFDLIMAGTSTQPAENWSISYNATVTLALLNLNIYRGISYGPLEASFFFNGSRFHRSIAMAAGFYHKPRKMVRLPLTVGGVDSLAASGALEFEAENKTGGFGLELRLETVMRYKGLNRVCAVVVICPLKLQLVHPGVPRNATDNCSENGDHNFCPTRCYNLVEEGGGGCTRV</sequence>
<keyword evidence="3" id="KW-1133">Transmembrane helix</keyword>
<comment type="subcellular location">
    <subcellularLocation>
        <location evidence="1">Membrane</location>
    </subcellularLocation>
</comment>
<keyword evidence="3" id="KW-0812">Transmembrane</keyword>
<keyword evidence="2 3" id="KW-0472">Membrane</keyword>
<evidence type="ECO:0000313" key="4">
    <source>
        <dbReference type="EMBL" id="PWZ54676.1"/>
    </source>
</evidence>
<evidence type="ECO:0000256" key="3">
    <source>
        <dbReference type="SAM" id="Phobius"/>
    </source>
</evidence>
<protein>
    <recommendedName>
        <fullName evidence="5">Late embryogenesis abundant protein LEA-2 subgroup domain-containing protein</fullName>
    </recommendedName>
</protein>
<organism evidence="4">
    <name type="scientific">Zea mays</name>
    <name type="common">Maize</name>
    <dbReference type="NCBI Taxonomy" id="4577"/>
    <lineage>
        <taxon>Eukaryota</taxon>
        <taxon>Viridiplantae</taxon>
        <taxon>Streptophyta</taxon>
        <taxon>Embryophyta</taxon>
        <taxon>Tracheophyta</taxon>
        <taxon>Spermatophyta</taxon>
        <taxon>Magnoliopsida</taxon>
        <taxon>Liliopsida</taxon>
        <taxon>Poales</taxon>
        <taxon>Poaceae</taxon>
        <taxon>PACMAD clade</taxon>
        <taxon>Panicoideae</taxon>
        <taxon>Andropogonodae</taxon>
        <taxon>Andropogoneae</taxon>
        <taxon>Tripsacinae</taxon>
        <taxon>Zea</taxon>
    </lineage>
</organism>
<proteinExistence type="predicted"/>
<dbReference type="AlphaFoldDB" id="A0A317Y8V1"/>
<dbReference type="PANTHER" id="PTHR31415:SF53">
    <property type="entry name" value="HARPIN-INDUCED PROTEIN"/>
    <property type="match status" value="1"/>
</dbReference>
<gene>
    <name evidence="4" type="ORF">Zm00014a_022550</name>
</gene>
<reference evidence="4" key="1">
    <citation type="journal article" date="2018" name="Nat. Genet.">
        <title>Extensive intraspecific gene order and gene structural variations between Mo17 and other maize genomes.</title>
        <authorList>
            <person name="Sun S."/>
            <person name="Zhou Y."/>
            <person name="Chen J."/>
            <person name="Shi J."/>
            <person name="Zhao H."/>
            <person name="Zhao H."/>
            <person name="Song W."/>
            <person name="Zhang M."/>
            <person name="Cui Y."/>
            <person name="Dong X."/>
            <person name="Liu H."/>
            <person name="Ma X."/>
            <person name="Jiao Y."/>
            <person name="Wang B."/>
            <person name="Wei X."/>
            <person name="Stein J.C."/>
            <person name="Glaubitz J.C."/>
            <person name="Lu F."/>
            <person name="Yu G."/>
            <person name="Liang C."/>
            <person name="Fengler K."/>
            <person name="Li B."/>
            <person name="Rafalski A."/>
            <person name="Schnable P.S."/>
            <person name="Ware D.H."/>
            <person name="Buckler E.S."/>
            <person name="Lai J."/>
        </authorList>
    </citation>
    <scope>NUCLEOTIDE SEQUENCE [LARGE SCALE GENOMIC DNA]</scope>
    <source>
        <tissue evidence="4">Seedling</tissue>
    </source>
</reference>
<dbReference type="GO" id="GO:0016020">
    <property type="term" value="C:membrane"/>
    <property type="evidence" value="ECO:0007669"/>
    <property type="project" value="UniProtKB-SubCell"/>
</dbReference>
<dbReference type="GO" id="GO:0098542">
    <property type="term" value="P:defense response to other organism"/>
    <property type="evidence" value="ECO:0007669"/>
    <property type="project" value="InterPro"/>
</dbReference>
<evidence type="ECO:0000256" key="1">
    <source>
        <dbReference type="ARBA" id="ARBA00004370"/>
    </source>
</evidence>
<dbReference type="EMBL" id="NCVQ01000001">
    <property type="protein sequence ID" value="PWZ54676.1"/>
    <property type="molecule type" value="Genomic_DNA"/>
</dbReference>
<comment type="caution">
    <text evidence="4">The sequence shown here is derived from an EMBL/GenBank/DDBJ whole genome shotgun (WGS) entry which is preliminary data.</text>
</comment>
<evidence type="ECO:0008006" key="5">
    <source>
        <dbReference type="Google" id="ProtNLM"/>
    </source>
</evidence>
<dbReference type="ExpressionAtlas" id="A0A317Y8V1">
    <property type="expression patterns" value="baseline"/>
</dbReference>
<feature type="transmembrane region" description="Helical" evidence="3">
    <location>
        <begin position="20"/>
        <end position="41"/>
    </location>
</feature>
<name>A0A317Y8V1_MAIZE</name>